<dbReference type="PANTHER" id="PTHR24251:SF37">
    <property type="entry name" value="CUB DOMAIN-CONTAINING PROTEIN"/>
    <property type="match status" value="1"/>
</dbReference>
<dbReference type="OrthoDB" id="6071730at2759"/>
<keyword evidence="4" id="KW-0732">Signal</keyword>
<evidence type="ECO:0000313" key="6">
    <source>
        <dbReference type="EMBL" id="KAF5396357.1"/>
    </source>
</evidence>
<proteinExistence type="predicted"/>
<dbReference type="Pfam" id="PF00431">
    <property type="entry name" value="CUB"/>
    <property type="match status" value="1"/>
</dbReference>
<evidence type="ECO:0000313" key="7">
    <source>
        <dbReference type="Proteomes" id="UP000748531"/>
    </source>
</evidence>
<evidence type="ECO:0000256" key="3">
    <source>
        <dbReference type="PROSITE-ProRule" id="PRU00059"/>
    </source>
</evidence>
<dbReference type="InterPro" id="IPR000859">
    <property type="entry name" value="CUB_dom"/>
</dbReference>
<dbReference type="SUPFAM" id="SSF49854">
    <property type="entry name" value="Spermadhesin, CUB domain"/>
    <property type="match status" value="2"/>
</dbReference>
<keyword evidence="7" id="KW-1185">Reference proteome</keyword>
<comment type="caution">
    <text evidence="3">Lacks conserved residue(s) required for the propagation of feature annotation.</text>
</comment>
<evidence type="ECO:0000259" key="5">
    <source>
        <dbReference type="PROSITE" id="PS01180"/>
    </source>
</evidence>
<dbReference type="EMBL" id="LUCH01008374">
    <property type="protein sequence ID" value="KAF5396357.1"/>
    <property type="molecule type" value="Genomic_DNA"/>
</dbReference>
<name>A0A8J4T9Q3_9TREM</name>
<dbReference type="Gene3D" id="2.60.120.290">
    <property type="entry name" value="Spermadhesin, CUB domain"/>
    <property type="match status" value="2"/>
</dbReference>
<keyword evidence="2 3" id="KW-1015">Disulfide bond</keyword>
<evidence type="ECO:0000256" key="1">
    <source>
        <dbReference type="ARBA" id="ARBA00022737"/>
    </source>
</evidence>
<dbReference type="AlphaFoldDB" id="A0A8J4T9Q3"/>
<comment type="caution">
    <text evidence="6">The sequence shown here is derived from an EMBL/GenBank/DDBJ whole genome shotgun (WGS) entry which is preliminary data.</text>
</comment>
<gene>
    <name evidence="6" type="ORF">PHET_10881</name>
</gene>
<feature type="disulfide bond" evidence="3">
    <location>
        <begin position="25"/>
        <end position="52"/>
    </location>
</feature>
<feature type="signal peptide" evidence="4">
    <location>
        <begin position="1"/>
        <end position="22"/>
    </location>
</feature>
<accession>A0A8J4T9Q3</accession>
<dbReference type="CDD" id="cd00041">
    <property type="entry name" value="CUB"/>
    <property type="match status" value="1"/>
</dbReference>
<evidence type="ECO:0000256" key="2">
    <source>
        <dbReference type="ARBA" id="ARBA00023157"/>
    </source>
</evidence>
<evidence type="ECO:0000256" key="4">
    <source>
        <dbReference type="SAM" id="SignalP"/>
    </source>
</evidence>
<protein>
    <recommendedName>
        <fullName evidence="5">CUB domain-containing protein</fullName>
    </recommendedName>
</protein>
<feature type="chain" id="PRO_5035322172" description="CUB domain-containing protein" evidence="4">
    <location>
        <begin position="23"/>
        <end position="302"/>
    </location>
</feature>
<dbReference type="PROSITE" id="PS01180">
    <property type="entry name" value="CUB"/>
    <property type="match status" value="1"/>
</dbReference>
<dbReference type="PANTHER" id="PTHR24251">
    <property type="entry name" value="OVOCHYMASE-RELATED"/>
    <property type="match status" value="1"/>
</dbReference>
<dbReference type="Proteomes" id="UP000748531">
    <property type="component" value="Unassembled WGS sequence"/>
</dbReference>
<dbReference type="InterPro" id="IPR035914">
    <property type="entry name" value="Sperma_CUB_dom_sf"/>
</dbReference>
<dbReference type="SMART" id="SM00042">
    <property type="entry name" value="CUB"/>
    <property type="match status" value="2"/>
</dbReference>
<organism evidence="6 7">
    <name type="scientific">Paragonimus heterotremus</name>
    <dbReference type="NCBI Taxonomy" id="100268"/>
    <lineage>
        <taxon>Eukaryota</taxon>
        <taxon>Metazoa</taxon>
        <taxon>Spiralia</taxon>
        <taxon>Lophotrochozoa</taxon>
        <taxon>Platyhelminthes</taxon>
        <taxon>Trematoda</taxon>
        <taxon>Digenea</taxon>
        <taxon>Plagiorchiida</taxon>
        <taxon>Troglotremata</taxon>
        <taxon>Troglotrematidae</taxon>
        <taxon>Paragonimus</taxon>
    </lineage>
</organism>
<sequence>MFYAQILGTILFGLLQVMFACGEQCYADLRHETRGSITSPNYPHPYGSMSFCYWKLQTNEGNRLHLRFQRVRIYHTEPLKDFVVVFNDSTCMSPVMAIIAEQPQFEYVSTGNKMSVLFLSDSVNEAEGFTGRFEKNAIVTQPIGQTLIDQQDFCRHELFEHSGKIDTIVLPKYVLCLRRITVKPQYRIRLEFIRHLWRNPLTWVRTLDGDDCSSPILASMHNTSTQTPNVIVSSGNQVMLVSQGHRFRVKYTTVYFHCVSNTHEIDSTFLLTTAHLDEADAIFLTDHMITKFNRPTHEAGAH</sequence>
<feature type="domain" description="CUB" evidence="5">
    <location>
        <begin position="25"/>
        <end position="136"/>
    </location>
</feature>
<keyword evidence="1" id="KW-0677">Repeat</keyword>
<reference evidence="6" key="1">
    <citation type="submission" date="2019-05" db="EMBL/GenBank/DDBJ databases">
        <title>Annotation for the trematode Paragonimus heterotremus.</title>
        <authorList>
            <person name="Choi Y.-J."/>
        </authorList>
    </citation>
    <scope>NUCLEOTIDE SEQUENCE</scope>
    <source>
        <strain evidence="6">LC</strain>
    </source>
</reference>